<dbReference type="EMBL" id="JAMZIH010005607">
    <property type="protein sequence ID" value="KAJ1674910.1"/>
    <property type="molecule type" value="Genomic_DNA"/>
</dbReference>
<proteinExistence type="predicted"/>
<evidence type="ECO:0000313" key="1">
    <source>
        <dbReference type="EMBL" id="KAJ1674910.1"/>
    </source>
</evidence>
<sequence>MFLAAGVSGRDMNKPGKPLLAESMGIIAATIYMVATMIFLPIQFYQSIVKEPTTSISETHTFPYDKLGQYLSALLSLQSMVFLGFADDVLNLKWRFKLFLPTIASIPLLIVYYLSHGVTHVIVPVQMRSVFGQSLDLGPLYYVYMGMMAVFCTNAINILAGVNGVEVGQSLVISMTVAVYNLMRINSDNPDTAYCHLFSLYLILPFMAVSAALFYWNSFPAVVFIGDTYCYFAGMTFAVVGILGHFSKTLLLFFLPQIFNFVYSCPQLFRLVPCPRHRLPQFVPSLSPHTQPSSASNVGGSSDHDAEAEECLQSDADSSHTVTPLRRTDGILEPSWADLSGASATGLLIIRIFAWLGLVHTKYDERANLVGYTNLTLLNLILVKLGPMSERRLVWYTLGIQALGSLLALFIRHNLATLIYEDTYK</sequence>
<comment type="caution">
    <text evidence="1">The sequence shown here is derived from an EMBL/GenBank/DDBJ whole genome shotgun (WGS) entry which is preliminary data.</text>
</comment>
<dbReference type="Proteomes" id="UP001145114">
    <property type="component" value="Unassembled WGS sequence"/>
</dbReference>
<evidence type="ECO:0000313" key="2">
    <source>
        <dbReference type="Proteomes" id="UP001145114"/>
    </source>
</evidence>
<keyword evidence="1" id="KW-0808">Transferase</keyword>
<name>A0ACC1HFW5_9FUNG</name>
<reference evidence="1" key="1">
    <citation type="submission" date="2022-06" db="EMBL/GenBank/DDBJ databases">
        <title>Phylogenomic reconstructions and comparative analyses of Kickxellomycotina fungi.</title>
        <authorList>
            <person name="Reynolds N.K."/>
            <person name="Stajich J.E."/>
            <person name="Barry K."/>
            <person name="Grigoriev I.V."/>
            <person name="Crous P."/>
            <person name="Smith M.E."/>
        </authorList>
    </citation>
    <scope>NUCLEOTIDE SEQUENCE</scope>
    <source>
        <strain evidence="1">RSA 2271</strain>
    </source>
</reference>
<organism evidence="1 2">
    <name type="scientific">Spiromyces aspiralis</name>
    <dbReference type="NCBI Taxonomy" id="68401"/>
    <lineage>
        <taxon>Eukaryota</taxon>
        <taxon>Fungi</taxon>
        <taxon>Fungi incertae sedis</taxon>
        <taxon>Zoopagomycota</taxon>
        <taxon>Kickxellomycotina</taxon>
        <taxon>Kickxellomycetes</taxon>
        <taxon>Kickxellales</taxon>
        <taxon>Kickxellaceae</taxon>
        <taxon>Spiromyces</taxon>
    </lineage>
</organism>
<keyword evidence="2" id="KW-1185">Reference proteome</keyword>
<accession>A0ACC1HFW5</accession>
<gene>
    <name evidence="1" type="primary">ALG7</name>
    <name evidence="1" type="ORF">EV182_002319</name>
</gene>
<protein>
    <submittedName>
        <fullName evidence="1">Tunicamycin resistance protein</fullName>
        <ecNumber evidence="1">2.7.8.15</ecNumber>
    </submittedName>
</protein>
<dbReference type="EC" id="2.7.8.15" evidence="1"/>